<comment type="caution">
    <text evidence="4">The sequence shown here is derived from an EMBL/GenBank/DDBJ whole genome shotgun (WGS) entry which is preliminary data.</text>
</comment>
<dbReference type="Proteomes" id="UP001589776">
    <property type="component" value="Unassembled WGS sequence"/>
</dbReference>
<sequence>MAAGCSVRELDRRCQELTVLGPKRLLMATRSIQARMRMMFNPELDVYDVMSYYGYYEYAHFAKDFKRCIGITPIQYRMWVRQASLGRAADVVFLHDGDDTAVID</sequence>
<keyword evidence="2" id="KW-0804">Transcription</keyword>
<protein>
    <submittedName>
        <fullName evidence="4">Helix-turn-helix domain-containing protein</fullName>
    </submittedName>
</protein>
<gene>
    <name evidence="4" type="ORF">ACFFK0_13485</name>
</gene>
<dbReference type="Gene3D" id="1.10.10.60">
    <property type="entry name" value="Homeodomain-like"/>
    <property type="match status" value="1"/>
</dbReference>
<dbReference type="InterPro" id="IPR009057">
    <property type="entry name" value="Homeodomain-like_sf"/>
</dbReference>
<dbReference type="SUPFAM" id="SSF46689">
    <property type="entry name" value="Homeodomain-like"/>
    <property type="match status" value="1"/>
</dbReference>
<evidence type="ECO:0000259" key="3">
    <source>
        <dbReference type="PROSITE" id="PS01124"/>
    </source>
</evidence>
<dbReference type="PROSITE" id="PS01124">
    <property type="entry name" value="HTH_ARAC_FAMILY_2"/>
    <property type="match status" value="1"/>
</dbReference>
<evidence type="ECO:0000256" key="1">
    <source>
        <dbReference type="ARBA" id="ARBA00023015"/>
    </source>
</evidence>
<keyword evidence="5" id="KW-1185">Reference proteome</keyword>
<keyword evidence="1" id="KW-0805">Transcription regulation</keyword>
<proteinExistence type="predicted"/>
<name>A0ABV6DLE1_9BACL</name>
<evidence type="ECO:0000313" key="4">
    <source>
        <dbReference type="EMBL" id="MFC0213456.1"/>
    </source>
</evidence>
<evidence type="ECO:0000256" key="2">
    <source>
        <dbReference type="ARBA" id="ARBA00023163"/>
    </source>
</evidence>
<reference evidence="4 5" key="1">
    <citation type="submission" date="2024-09" db="EMBL/GenBank/DDBJ databases">
        <authorList>
            <person name="Sun Q."/>
            <person name="Mori K."/>
        </authorList>
    </citation>
    <scope>NUCLEOTIDE SEQUENCE [LARGE SCALE GENOMIC DNA]</scope>
    <source>
        <strain evidence="4 5">CCM 7759</strain>
    </source>
</reference>
<organism evidence="4 5">
    <name type="scientific">Paenibacillus chartarius</name>
    <dbReference type="NCBI Taxonomy" id="747481"/>
    <lineage>
        <taxon>Bacteria</taxon>
        <taxon>Bacillati</taxon>
        <taxon>Bacillota</taxon>
        <taxon>Bacilli</taxon>
        <taxon>Bacillales</taxon>
        <taxon>Paenibacillaceae</taxon>
        <taxon>Paenibacillus</taxon>
    </lineage>
</organism>
<dbReference type="Pfam" id="PF12833">
    <property type="entry name" value="HTH_18"/>
    <property type="match status" value="1"/>
</dbReference>
<dbReference type="SMART" id="SM00342">
    <property type="entry name" value="HTH_ARAC"/>
    <property type="match status" value="1"/>
</dbReference>
<accession>A0ABV6DLE1</accession>
<feature type="domain" description="HTH araC/xylS-type" evidence="3">
    <location>
        <begin position="1"/>
        <end position="79"/>
    </location>
</feature>
<dbReference type="EMBL" id="JBHLWN010000051">
    <property type="protein sequence ID" value="MFC0213456.1"/>
    <property type="molecule type" value="Genomic_DNA"/>
</dbReference>
<evidence type="ECO:0000313" key="5">
    <source>
        <dbReference type="Proteomes" id="UP001589776"/>
    </source>
</evidence>
<dbReference type="InterPro" id="IPR018060">
    <property type="entry name" value="HTH_AraC"/>
</dbReference>
<dbReference type="RefSeq" id="WP_377470832.1">
    <property type="nucleotide sequence ID" value="NZ_JBHLWN010000051.1"/>
</dbReference>